<dbReference type="Gene3D" id="3.30.240.20">
    <property type="entry name" value="bsu07140 like domains"/>
    <property type="match status" value="2"/>
</dbReference>
<dbReference type="InterPro" id="IPR048454">
    <property type="entry name" value="YetF_N"/>
</dbReference>
<dbReference type="Pfam" id="PF04239">
    <property type="entry name" value="DUF421"/>
    <property type="match status" value="1"/>
</dbReference>
<name>A0A5R9GBA1_9BACL</name>
<evidence type="ECO:0000256" key="4">
    <source>
        <dbReference type="ARBA" id="ARBA00022692"/>
    </source>
</evidence>
<keyword evidence="6 7" id="KW-0472">Membrane</keyword>
<evidence type="ECO:0000259" key="8">
    <source>
        <dbReference type="Pfam" id="PF04239"/>
    </source>
</evidence>
<dbReference type="AlphaFoldDB" id="A0A5R9GBA1"/>
<evidence type="ECO:0000256" key="6">
    <source>
        <dbReference type="ARBA" id="ARBA00023136"/>
    </source>
</evidence>
<evidence type="ECO:0000313" key="11">
    <source>
        <dbReference type="Proteomes" id="UP000309676"/>
    </source>
</evidence>
<proteinExistence type="inferred from homology"/>
<dbReference type="RefSeq" id="WP_138194025.1">
    <property type="nucleotide sequence ID" value="NZ_VCIW01000005.1"/>
</dbReference>
<dbReference type="Pfam" id="PF20730">
    <property type="entry name" value="YetF_N"/>
    <property type="match status" value="1"/>
</dbReference>
<evidence type="ECO:0000256" key="3">
    <source>
        <dbReference type="ARBA" id="ARBA00022475"/>
    </source>
</evidence>
<feature type="transmembrane region" description="Helical" evidence="7">
    <location>
        <begin position="57"/>
        <end position="74"/>
    </location>
</feature>
<evidence type="ECO:0000256" key="1">
    <source>
        <dbReference type="ARBA" id="ARBA00004651"/>
    </source>
</evidence>
<feature type="domain" description="YetF C-terminal" evidence="8">
    <location>
        <begin position="80"/>
        <end position="206"/>
    </location>
</feature>
<evidence type="ECO:0000256" key="7">
    <source>
        <dbReference type="SAM" id="Phobius"/>
    </source>
</evidence>
<evidence type="ECO:0000256" key="5">
    <source>
        <dbReference type="ARBA" id="ARBA00022989"/>
    </source>
</evidence>
<keyword evidence="3" id="KW-1003">Cell membrane</keyword>
<reference evidence="10 11" key="1">
    <citation type="submission" date="2019-05" db="EMBL/GenBank/DDBJ databases">
        <authorList>
            <person name="Narsing Rao M.P."/>
            <person name="Li W.J."/>
        </authorList>
    </citation>
    <scope>NUCLEOTIDE SEQUENCE [LARGE SCALE GENOMIC DNA]</scope>
    <source>
        <strain evidence="10 11">SYSU_K30003</strain>
    </source>
</reference>
<dbReference type="OrthoDB" id="9778331at2"/>
<protein>
    <submittedName>
        <fullName evidence="10">DUF421 domain-containing protein</fullName>
    </submittedName>
</protein>
<dbReference type="EMBL" id="VCIW01000005">
    <property type="protein sequence ID" value="TLS52369.1"/>
    <property type="molecule type" value="Genomic_DNA"/>
</dbReference>
<sequence>MLTQLTIKLAVGFIALFLVTKFIGGRELKHLTIFDFISAIVLSELVGSMLYDEEINVLYMIYSLTFWTLLNYAIDKLTLKARKARKFFDGDIELVVKNNVIDKAILRKHRIDLHEFLSLLREKDVYSIREVGYAFLEPNGGLNVIKGDSVNKGRIAKDLLLPLPVIMDGQIIENALGLLGKDRTWLREEIGKFGFSQASELFYAEYIEGQGLFVQAQP</sequence>
<dbReference type="PANTHER" id="PTHR34582">
    <property type="entry name" value="UPF0702 TRANSMEMBRANE PROTEIN YCAP"/>
    <property type="match status" value="1"/>
</dbReference>
<comment type="similarity">
    <text evidence="2">Belongs to the UPF0702 family.</text>
</comment>
<comment type="subcellular location">
    <subcellularLocation>
        <location evidence="1">Cell membrane</location>
        <topology evidence="1">Multi-pass membrane protein</topology>
    </subcellularLocation>
</comment>
<dbReference type="GO" id="GO:0005886">
    <property type="term" value="C:plasma membrane"/>
    <property type="evidence" value="ECO:0007669"/>
    <property type="project" value="UniProtKB-SubCell"/>
</dbReference>
<organism evidence="10 11">
    <name type="scientific">Paenibacillus antri</name>
    <dbReference type="NCBI Taxonomy" id="2582848"/>
    <lineage>
        <taxon>Bacteria</taxon>
        <taxon>Bacillati</taxon>
        <taxon>Bacillota</taxon>
        <taxon>Bacilli</taxon>
        <taxon>Bacillales</taxon>
        <taxon>Paenibacillaceae</taxon>
        <taxon>Paenibacillus</taxon>
    </lineage>
</organism>
<dbReference type="PANTHER" id="PTHR34582:SF5">
    <property type="entry name" value="UPF0702 TRANSMEMBRANE PROTEIN YETF"/>
    <property type="match status" value="1"/>
</dbReference>
<gene>
    <name evidence="10" type="ORF">FE782_10375</name>
</gene>
<dbReference type="InterPro" id="IPR023090">
    <property type="entry name" value="UPF0702_alpha/beta_dom_sf"/>
</dbReference>
<evidence type="ECO:0000259" key="9">
    <source>
        <dbReference type="Pfam" id="PF20730"/>
    </source>
</evidence>
<keyword evidence="11" id="KW-1185">Reference proteome</keyword>
<accession>A0A5R9GBA1</accession>
<comment type="caution">
    <text evidence="10">The sequence shown here is derived from an EMBL/GenBank/DDBJ whole genome shotgun (WGS) entry which is preliminary data.</text>
</comment>
<evidence type="ECO:0000256" key="2">
    <source>
        <dbReference type="ARBA" id="ARBA00006448"/>
    </source>
</evidence>
<feature type="transmembrane region" description="Helical" evidence="7">
    <location>
        <begin position="6"/>
        <end position="24"/>
    </location>
</feature>
<dbReference type="InterPro" id="IPR007353">
    <property type="entry name" value="DUF421"/>
</dbReference>
<keyword evidence="5 7" id="KW-1133">Transmembrane helix</keyword>
<evidence type="ECO:0000313" key="10">
    <source>
        <dbReference type="EMBL" id="TLS52369.1"/>
    </source>
</evidence>
<feature type="domain" description="YetF-like N-terminal transmembrane" evidence="9">
    <location>
        <begin position="4"/>
        <end position="76"/>
    </location>
</feature>
<keyword evidence="4 7" id="KW-0812">Transmembrane</keyword>
<dbReference type="Proteomes" id="UP000309676">
    <property type="component" value="Unassembled WGS sequence"/>
</dbReference>